<organism evidence="2">
    <name type="scientific">Longilinea arvoryzae</name>
    <dbReference type="NCBI Taxonomy" id="360412"/>
    <lineage>
        <taxon>Bacteria</taxon>
        <taxon>Bacillati</taxon>
        <taxon>Chloroflexota</taxon>
        <taxon>Anaerolineae</taxon>
        <taxon>Anaerolineales</taxon>
        <taxon>Anaerolineaceae</taxon>
        <taxon>Longilinea</taxon>
    </lineage>
</organism>
<accession>A0A0S7BFZ7</accession>
<dbReference type="STRING" id="360412.LARV_00686"/>
<dbReference type="InterPro" id="IPR021301">
    <property type="entry name" value="DUF2779"/>
</dbReference>
<dbReference type="Proteomes" id="UP000055060">
    <property type="component" value="Unassembled WGS sequence"/>
</dbReference>
<reference evidence="2" key="1">
    <citation type="submission" date="2015-07" db="EMBL/GenBank/DDBJ databases">
        <title>Draft Genome Sequences of Anaerolinea thermolimosa IMO-1, Bellilinea caldifistulae GOMI-1, Leptolinea tardivitalis YMTK-2, Levilinea saccharolytica KIBI-1,Longilinea arvoryzae KOME-1, Previously Described as Members of the Anaerolineaceae (Chloroflexi).</title>
        <authorList>
            <person name="Sekiguchi Y."/>
            <person name="Ohashi A."/>
            <person name="Matsuura N."/>
            <person name="Tourlousse M.D."/>
        </authorList>
    </citation>
    <scope>NUCLEOTIDE SEQUENCE [LARGE SCALE GENOMIC DNA]</scope>
    <source>
        <strain evidence="2">KOME-1</strain>
    </source>
</reference>
<keyword evidence="3" id="KW-1185">Reference proteome</keyword>
<gene>
    <name evidence="2" type="ORF">LARV_00686</name>
</gene>
<dbReference type="OrthoDB" id="9783873at2"/>
<proteinExistence type="predicted"/>
<dbReference type="EMBL" id="DF967972">
    <property type="protein sequence ID" value="GAP12946.1"/>
    <property type="molecule type" value="Genomic_DNA"/>
</dbReference>
<feature type="domain" description="DUF2779" evidence="1">
    <location>
        <begin position="281"/>
        <end position="405"/>
    </location>
</feature>
<evidence type="ECO:0000313" key="3">
    <source>
        <dbReference type="Proteomes" id="UP000055060"/>
    </source>
</evidence>
<sequence length="476" mass="55061">MMIQNENSKLTKSDFLLFCEAPRHLWAKKNNSIEQTLSDFDRHLIDEGYVVESLAREYLESVFLPENPRADLIWQKTFRSGPFETRIDVLIYWPDTDSYDLYEIKSATKPDRKDLYDVAFQVLILKEQIDLKHSYLLHLNKEYIRSEELDLPQVLVAEDVTQKIDALLPEVTELRRMAVVAANATDPNALPHCLSPRDCPCLAVCHPNLPDFSIYDIPYLSQKNKSELLRLGIREAKAIPETFGLNPKQRLIVERAQTNRERIDQKTLRGILDHLEFPLWFLDYETCIQAVPRYAGYHPQQQVVFQYSLHQLDELEGNLQHSGYISITEGDPSKPLLEHLSTHLGRPGTVIVWNKTFEMTRNKEMACLYPEFASFLEDVNARIYDIGEIVNQGIYLHPGFKGSWSIKNVLPIMAPELSYQGLPIHQGDQASMAWWNITFSDLQESQKKTLVDELEEYCALDTLAMVEIYRKLRSLA</sequence>
<name>A0A0S7BFZ7_9CHLR</name>
<dbReference type="AlphaFoldDB" id="A0A0S7BFZ7"/>
<evidence type="ECO:0000313" key="2">
    <source>
        <dbReference type="EMBL" id="GAP12946.1"/>
    </source>
</evidence>
<dbReference type="Pfam" id="PF11074">
    <property type="entry name" value="DUF2779"/>
    <property type="match status" value="1"/>
</dbReference>
<evidence type="ECO:0000259" key="1">
    <source>
        <dbReference type="Pfam" id="PF11074"/>
    </source>
</evidence>
<protein>
    <recommendedName>
        <fullName evidence="1">DUF2779 domain-containing protein</fullName>
    </recommendedName>
</protein>